<dbReference type="Gene3D" id="3.40.50.720">
    <property type="entry name" value="NAD(P)-binding Rossmann-like Domain"/>
    <property type="match status" value="1"/>
</dbReference>
<dbReference type="EMBL" id="FNIR01000003">
    <property type="protein sequence ID" value="SDN98350.1"/>
    <property type="molecule type" value="Genomic_DNA"/>
</dbReference>
<dbReference type="InterPro" id="IPR008030">
    <property type="entry name" value="NmrA-like"/>
</dbReference>
<comment type="similarity">
    <text evidence="1">Belongs to the NmrA-type oxidoreductase family.</text>
</comment>
<dbReference type="PANTHER" id="PTHR42748:SF7">
    <property type="entry name" value="NMRA LIKE REDOX SENSOR 1-RELATED"/>
    <property type="match status" value="1"/>
</dbReference>
<name>A0A1H0FUN8_9ACTN</name>
<dbReference type="AlphaFoldDB" id="A0A1H0FUN8"/>
<reference evidence="5" key="1">
    <citation type="submission" date="2016-10" db="EMBL/GenBank/DDBJ databases">
        <authorList>
            <person name="Varghese N."/>
            <person name="Submissions S."/>
        </authorList>
    </citation>
    <scope>NUCLEOTIDE SEQUENCE [LARGE SCALE GENOMIC DNA]</scope>
    <source>
        <strain evidence="5">DSM 45843</strain>
    </source>
</reference>
<evidence type="ECO:0000313" key="5">
    <source>
        <dbReference type="Proteomes" id="UP000199088"/>
    </source>
</evidence>
<evidence type="ECO:0000259" key="3">
    <source>
        <dbReference type="Pfam" id="PF05368"/>
    </source>
</evidence>
<evidence type="ECO:0000256" key="1">
    <source>
        <dbReference type="ARBA" id="ARBA00006328"/>
    </source>
</evidence>
<proteinExistence type="inferred from homology"/>
<dbReference type="Pfam" id="PF05368">
    <property type="entry name" value="NmrA"/>
    <property type="match status" value="1"/>
</dbReference>
<dbReference type="Gene3D" id="3.90.25.10">
    <property type="entry name" value="UDP-galactose 4-epimerase, domain 1"/>
    <property type="match status" value="1"/>
</dbReference>
<accession>A0A1H0FUN8</accession>
<organism evidence="4 5">
    <name type="scientific">Klenkia soli</name>
    <dbReference type="NCBI Taxonomy" id="1052260"/>
    <lineage>
        <taxon>Bacteria</taxon>
        <taxon>Bacillati</taxon>
        <taxon>Actinomycetota</taxon>
        <taxon>Actinomycetes</taxon>
        <taxon>Geodermatophilales</taxon>
        <taxon>Geodermatophilaceae</taxon>
        <taxon>Klenkia</taxon>
    </lineage>
</organism>
<dbReference type="InterPro" id="IPR036291">
    <property type="entry name" value="NAD(P)-bd_dom_sf"/>
</dbReference>
<keyword evidence="5" id="KW-1185">Reference proteome</keyword>
<evidence type="ECO:0000256" key="2">
    <source>
        <dbReference type="ARBA" id="ARBA00022857"/>
    </source>
</evidence>
<dbReference type="Proteomes" id="UP000199088">
    <property type="component" value="Unassembled WGS sequence"/>
</dbReference>
<dbReference type="InterPro" id="IPR051164">
    <property type="entry name" value="NmrA-like_oxidored"/>
</dbReference>
<protein>
    <submittedName>
        <fullName evidence="4">Uncharacterized conserved protein YbjT, contains NAD(P)-binding and DUF2867 domains</fullName>
    </submittedName>
</protein>
<keyword evidence="2" id="KW-0521">NADP</keyword>
<dbReference type="SUPFAM" id="SSF51735">
    <property type="entry name" value="NAD(P)-binding Rossmann-fold domains"/>
    <property type="match status" value="1"/>
</dbReference>
<feature type="domain" description="NmrA-like" evidence="3">
    <location>
        <begin position="19"/>
        <end position="256"/>
    </location>
</feature>
<dbReference type="OrthoDB" id="319724at2"/>
<dbReference type="CDD" id="cd05251">
    <property type="entry name" value="NmrA_like_SDR_a"/>
    <property type="match status" value="1"/>
</dbReference>
<evidence type="ECO:0000313" key="4">
    <source>
        <dbReference type="EMBL" id="SDN98350.1"/>
    </source>
</evidence>
<dbReference type="PANTHER" id="PTHR42748">
    <property type="entry name" value="NITROGEN METABOLITE REPRESSION PROTEIN NMRA FAMILY MEMBER"/>
    <property type="match status" value="1"/>
</dbReference>
<sequence>MSTTPSTTGSDDGPGDRPVVVLGATGQQGGAVVRALRERGRAVRAVVRDPAGARARTLAAGGVEVVPGDLDDAASLRSAMTGAHGVFSVQPSSGQAGSGVTDEDEVRFGLAVADAAQAAGVAHLVYSSANAVGPVPTGVGHVDTKARIEEHVRALPTPSTVIRPAAFMEILLLPGSGLPDGRFSFLARPDQAMQFIAARDVGRVVAQVLAAPSRWAGRTVELAGDALTGDALAAVLAGHLGRPVEYRRIPDDVLARERLLGRLAALVDDGRLAGRADLDALRADFPFLLRFDDWLAGPGSALLDAALRPTSGGVSLR</sequence>
<gene>
    <name evidence="4" type="ORF">SAMN05660199_01032</name>
</gene>
<dbReference type="RefSeq" id="WP_091240944.1">
    <property type="nucleotide sequence ID" value="NZ_FNIR01000003.1"/>
</dbReference>
<dbReference type="STRING" id="1052260.SAMN05660199_01032"/>